<evidence type="ECO:0000313" key="2">
    <source>
        <dbReference type="EMBL" id="MEX0469261.1"/>
    </source>
</evidence>
<dbReference type="InterPro" id="IPR046345">
    <property type="entry name" value="TraB_PrgY-like"/>
</dbReference>
<dbReference type="PANTHER" id="PTHR21530:SF7">
    <property type="entry name" value="TRAB DOMAIN-CONTAINING PROTEIN"/>
    <property type="match status" value="1"/>
</dbReference>
<dbReference type="CDD" id="cd14726">
    <property type="entry name" value="TraB_PrgY-like"/>
    <property type="match status" value="1"/>
</dbReference>
<feature type="transmembrane region" description="Helical" evidence="1">
    <location>
        <begin position="373"/>
        <end position="396"/>
    </location>
</feature>
<keyword evidence="3" id="KW-1185">Reference proteome</keyword>
<dbReference type="EMBL" id="JBAKFM010000002">
    <property type="protein sequence ID" value="MEX0469261.1"/>
    <property type="molecule type" value="Genomic_DNA"/>
</dbReference>
<feature type="transmembrane region" description="Helical" evidence="1">
    <location>
        <begin position="320"/>
        <end position="344"/>
    </location>
</feature>
<dbReference type="RefSeq" id="WP_367958489.1">
    <property type="nucleotide sequence ID" value="NZ_JBAKFK010000002.1"/>
</dbReference>
<dbReference type="InterPro" id="IPR005230">
    <property type="entry name" value="TraB_bac"/>
</dbReference>
<feature type="transmembrane region" description="Helical" evidence="1">
    <location>
        <begin position="287"/>
        <end position="308"/>
    </location>
</feature>
<dbReference type="NCBIfam" id="TIGR00261">
    <property type="entry name" value="traB"/>
    <property type="match status" value="1"/>
</dbReference>
<evidence type="ECO:0000256" key="1">
    <source>
        <dbReference type="SAM" id="Phobius"/>
    </source>
</evidence>
<protein>
    <submittedName>
        <fullName evidence="2">TraB/GumN family protein</fullName>
    </submittedName>
</protein>
<proteinExistence type="predicted"/>
<sequence length="400" mass="43613">MSTHQPSHLTREVQVGATRFVLLGTAHVSPESVADVRRAIDSEAYDAVAVELCATRYQSMTDPHALERMDLFEILRTSKAGMVMASLALGAYQQRLAEQFDIRPGAELEAGIAGARRLGLPLWCIDREIGTTLKRVYRNVPWWQRPGLFTGLIGSLLSRQDIGTEDIERLKQGDMLEATFSEFATGSSALYAPLIAERDRYMAARLRESVDAAGTPPARVLVVIGAGHLSGLADALADPSLAPADERENLDQVPPPARWPRLLPWVVAAVILIGFVMGFSRSTALGLQLVMDWVVINGSLCALGALLARGHPLTVGGSFLAAPLTSLNPTIGAGFVAAAIELFARRPRVEDFRALRDAVIHWRGWWHNRVARTLLVFLFASLGSAVGTYLAGFRIFERLI</sequence>
<dbReference type="PANTHER" id="PTHR21530">
    <property type="entry name" value="PHEROMONE SHUTDOWN PROTEIN"/>
    <property type="match status" value="1"/>
</dbReference>
<gene>
    <name evidence="2" type="ORF">V6X73_05940</name>
</gene>
<keyword evidence="1" id="KW-1133">Transmembrane helix</keyword>
<keyword evidence="1" id="KW-0472">Membrane</keyword>
<dbReference type="Pfam" id="PF01963">
    <property type="entry name" value="TraB_PrgY_gumN"/>
    <property type="match status" value="1"/>
</dbReference>
<feature type="transmembrane region" description="Helical" evidence="1">
    <location>
        <begin position="262"/>
        <end position="280"/>
    </location>
</feature>
<comment type="caution">
    <text evidence="2">The sequence shown here is derived from an EMBL/GenBank/DDBJ whole genome shotgun (WGS) entry which is preliminary data.</text>
</comment>
<keyword evidence="1" id="KW-0812">Transmembrane</keyword>
<organism evidence="2 3">
    <name type="scientific">Spiribacter pallidus</name>
    <dbReference type="NCBI Taxonomy" id="1987936"/>
    <lineage>
        <taxon>Bacteria</taxon>
        <taxon>Pseudomonadati</taxon>
        <taxon>Pseudomonadota</taxon>
        <taxon>Gammaproteobacteria</taxon>
        <taxon>Chromatiales</taxon>
        <taxon>Ectothiorhodospiraceae</taxon>
        <taxon>Spiribacter</taxon>
    </lineage>
</organism>
<accession>A0ABV3TET2</accession>
<dbReference type="Proteomes" id="UP001556709">
    <property type="component" value="Unassembled WGS sequence"/>
</dbReference>
<reference evidence="2 3" key="1">
    <citation type="submission" date="2024-02" db="EMBL/GenBank/DDBJ databases">
        <title>New especies of Spiribacter isolated from saline water.</title>
        <authorList>
            <person name="Leon M.J."/>
            <person name="De La Haba R."/>
            <person name="Sanchez-Porro C."/>
            <person name="Ventosa A."/>
        </authorList>
    </citation>
    <scope>NUCLEOTIDE SEQUENCE [LARGE SCALE GENOMIC DNA]</scope>
    <source>
        <strain evidence="3">ag22IC6-390</strain>
    </source>
</reference>
<evidence type="ECO:0000313" key="3">
    <source>
        <dbReference type="Proteomes" id="UP001556709"/>
    </source>
</evidence>
<name>A0ABV3TET2_9GAMM</name>
<dbReference type="InterPro" id="IPR002816">
    <property type="entry name" value="TraB/PrgY/GumN_fam"/>
</dbReference>